<evidence type="ECO:0000313" key="3">
    <source>
        <dbReference type="Proteomes" id="UP000034536"/>
    </source>
</evidence>
<name>A0A0G0CZ54_9BACT</name>
<keyword evidence="1" id="KW-0812">Transmembrane</keyword>
<dbReference type="EMBL" id="LBQX01000026">
    <property type="protein sequence ID" value="KKP86318.1"/>
    <property type="molecule type" value="Genomic_DNA"/>
</dbReference>
<comment type="caution">
    <text evidence="2">The sequence shown here is derived from an EMBL/GenBank/DDBJ whole genome shotgun (WGS) entry which is preliminary data.</text>
</comment>
<dbReference type="Proteomes" id="UP000034536">
    <property type="component" value="Unassembled WGS sequence"/>
</dbReference>
<sequence>MILQALKKILISCFLIIISTFFLLTLNAQGVPPIMEQLSGAEVLMDPGVGTVCFNAKRTDLVAGQLSSKADTIETVEITGHCPFSSGCDLLRVHGGGALNYVLTGAPETPTEGDFHLLEEYSPLPGGPGPEGDVNISITEEGLDSHKLYFYYGRGTPNPTSIPTEESGADGITGFANSQQLGTINQFSFEATPPPGGTQQSCTFIAWDPYGRVFDSASLEPIPNVKVTLIDDSTKKPAIMKFEKNNDTTMADGLFNILVENEGIYSLNLDPISTHQFIKNPSLNQNYSKIFYDLYYPGGTFVEKQGIPTHHDIALQPIGSPYIAPKVEIMKIEEAMNMKETSLFKGRVSHPFAKVCLVGEVTNKEYGCTPNSDKFGIYQIVLRNSEIPSDERLIPVGHKVDYGTVNITQKIQQTIKIDSLTDSKTIEEKKSPGYEPVFSHVEGYSYNDKGIVIPKAKIDVILKSNNKIVYTSYADDSGFFTIYSKNLPIFEYYLQIVPPGATSAIHMTTTEFAKSNKTYIASEKLNLLTAKKNNQSIINPVTGSLNNSVKDNNPSGNVDSKQIMPIAKNNFNLNFLLILIFIVMLLFITLGVVFYIKKSR</sequence>
<evidence type="ECO:0000313" key="2">
    <source>
        <dbReference type="EMBL" id="KKP86318.1"/>
    </source>
</evidence>
<evidence type="ECO:0000256" key="1">
    <source>
        <dbReference type="SAM" id="Phobius"/>
    </source>
</evidence>
<protein>
    <submittedName>
        <fullName evidence="2">Uncharacterized protein</fullName>
    </submittedName>
</protein>
<keyword evidence="1" id="KW-1133">Transmembrane helix</keyword>
<feature type="transmembrane region" description="Helical" evidence="1">
    <location>
        <begin position="575"/>
        <end position="596"/>
    </location>
</feature>
<proteinExistence type="predicted"/>
<accession>A0A0G0CZ54</accession>
<organism evidence="2 3">
    <name type="scientific">Candidatus Roizmanbacteria bacterium GW2011_GWA2_35_8</name>
    <dbReference type="NCBI Taxonomy" id="1618479"/>
    <lineage>
        <taxon>Bacteria</taxon>
        <taxon>Candidatus Roizmaniibacteriota</taxon>
    </lineage>
</organism>
<dbReference type="AlphaFoldDB" id="A0A0G0CZ54"/>
<reference evidence="2 3" key="1">
    <citation type="journal article" date="2015" name="Nature">
        <title>rRNA introns, odd ribosomes, and small enigmatic genomes across a large radiation of phyla.</title>
        <authorList>
            <person name="Brown C.T."/>
            <person name="Hug L.A."/>
            <person name="Thomas B.C."/>
            <person name="Sharon I."/>
            <person name="Castelle C.J."/>
            <person name="Singh A."/>
            <person name="Wilkins M.J."/>
            <person name="Williams K.H."/>
            <person name="Banfield J.F."/>
        </authorList>
    </citation>
    <scope>NUCLEOTIDE SEQUENCE [LARGE SCALE GENOMIC DNA]</scope>
</reference>
<gene>
    <name evidence="2" type="ORF">UR89_C0026G0016</name>
</gene>
<keyword evidence="1" id="KW-0472">Membrane</keyword>